<evidence type="ECO:0000313" key="1">
    <source>
        <dbReference type="EMBL" id="KAJ5378484.1"/>
    </source>
</evidence>
<name>A0A9W9SJL4_9EURO</name>
<reference evidence="1" key="1">
    <citation type="submission" date="2022-12" db="EMBL/GenBank/DDBJ databases">
        <authorList>
            <person name="Petersen C."/>
        </authorList>
    </citation>
    <scope>NUCLEOTIDE SEQUENCE</scope>
    <source>
        <strain evidence="1">IBT 29677</strain>
    </source>
</reference>
<dbReference type="EMBL" id="JAPZBU010000011">
    <property type="protein sequence ID" value="KAJ5378484.1"/>
    <property type="molecule type" value="Genomic_DNA"/>
</dbReference>
<dbReference type="GeneID" id="81375220"/>
<proteinExistence type="predicted"/>
<comment type="caution">
    <text evidence="1">The sequence shown here is derived from an EMBL/GenBank/DDBJ whole genome shotgun (WGS) entry which is preliminary data.</text>
</comment>
<keyword evidence="2" id="KW-1185">Reference proteome</keyword>
<evidence type="ECO:0000313" key="2">
    <source>
        <dbReference type="Proteomes" id="UP001147747"/>
    </source>
</evidence>
<dbReference type="OrthoDB" id="4265181at2759"/>
<sequence length="152" mass="17399">MDPDAMDIDTPQHHQQPPQSLIQVAAAGTTAPRGYIGNNQVFRHTFEIEIRNPVPGRMPDLEILRTARARIRTGVQAPIPPTRLSYPSQRPVRRNLVLLIIIDTFSMDRQDALVIADWRLHFMIEMIHDAQGLGWFPGLPWMHDHFQVRVAV</sequence>
<dbReference type="Proteomes" id="UP001147747">
    <property type="component" value="Unassembled WGS sequence"/>
</dbReference>
<protein>
    <submittedName>
        <fullName evidence="1">Uncharacterized protein</fullName>
    </submittedName>
</protein>
<organism evidence="1 2">
    <name type="scientific">Penicillium cosmopolitanum</name>
    <dbReference type="NCBI Taxonomy" id="1131564"/>
    <lineage>
        <taxon>Eukaryota</taxon>
        <taxon>Fungi</taxon>
        <taxon>Dikarya</taxon>
        <taxon>Ascomycota</taxon>
        <taxon>Pezizomycotina</taxon>
        <taxon>Eurotiomycetes</taxon>
        <taxon>Eurotiomycetidae</taxon>
        <taxon>Eurotiales</taxon>
        <taxon>Aspergillaceae</taxon>
        <taxon>Penicillium</taxon>
    </lineage>
</organism>
<reference evidence="1" key="2">
    <citation type="journal article" date="2023" name="IMA Fungus">
        <title>Comparative genomic study of the Penicillium genus elucidates a diverse pangenome and 15 lateral gene transfer events.</title>
        <authorList>
            <person name="Petersen C."/>
            <person name="Sorensen T."/>
            <person name="Nielsen M.R."/>
            <person name="Sondergaard T.E."/>
            <person name="Sorensen J.L."/>
            <person name="Fitzpatrick D.A."/>
            <person name="Frisvad J.C."/>
            <person name="Nielsen K.L."/>
        </authorList>
    </citation>
    <scope>NUCLEOTIDE SEQUENCE</scope>
    <source>
        <strain evidence="1">IBT 29677</strain>
    </source>
</reference>
<accession>A0A9W9SJL4</accession>
<dbReference type="RefSeq" id="XP_056482270.1">
    <property type="nucleotide sequence ID" value="XM_056636240.1"/>
</dbReference>
<gene>
    <name evidence="1" type="ORF">N7509_011603</name>
</gene>
<dbReference type="AlphaFoldDB" id="A0A9W9SJL4"/>